<feature type="transmembrane region" description="Helical" evidence="1">
    <location>
        <begin position="12"/>
        <end position="34"/>
    </location>
</feature>
<evidence type="ECO:0000313" key="3">
    <source>
        <dbReference type="Proteomes" id="UP000218677"/>
    </source>
</evidence>
<keyword evidence="1" id="KW-0472">Membrane</keyword>
<protein>
    <submittedName>
        <fullName evidence="2">Uncharacterized protein</fullName>
    </submittedName>
</protein>
<keyword evidence="1" id="KW-0812">Transmembrane</keyword>
<evidence type="ECO:0000256" key="1">
    <source>
        <dbReference type="SAM" id="Phobius"/>
    </source>
</evidence>
<name>A0A2A4HRW8_9GAMM</name>
<sequence length="333" mass="36485">MIPIGLPSVSFLLTVAALFSTTLIWLIWTLRLVFLRRSENNRHKRLVYLLVTAIAFFTLFKTADVYLQLTKELRVSSANYHLALGAPQQLGHIDMPAGTQLQLALANLKDSFKAASFPEPVLISGIQALRVERDISSAINDSRIVGFTPTNLRVIGQGISLQAGWYCDATQPIEFTLNADGEISTFSACTLALDTTVDEIILPAGTVLRASTGKSYTDGFVDIDRWTVYVPSNAEINVDGLALTDAHLTLDNMRRLHEIGGALLSRDTQLGDLKHAAGSTARLNPRRLRETYPAAWLIEIPDGSLSSTPPNTVHHTYAIHDRTGKTLAILPAR</sequence>
<comment type="caution">
    <text evidence="2">The sequence shown here is derived from an EMBL/GenBank/DDBJ whole genome shotgun (WGS) entry which is preliminary data.</text>
</comment>
<dbReference type="RefSeq" id="WP_096649857.1">
    <property type="nucleotide sequence ID" value="NZ_NWUX01000001.1"/>
</dbReference>
<evidence type="ECO:0000313" key="2">
    <source>
        <dbReference type="EMBL" id="PCF97540.1"/>
    </source>
</evidence>
<dbReference type="OrthoDB" id="6674570at2"/>
<organism evidence="2 3">
    <name type="scientific">Vreelandella nigrificans</name>
    <dbReference type="NCBI Taxonomy" id="2042704"/>
    <lineage>
        <taxon>Bacteria</taxon>
        <taxon>Pseudomonadati</taxon>
        <taxon>Pseudomonadota</taxon>
        <taxon>Gammaproteobacteria</taxon>
        <taxon>Oceanospirillales</taxon>
        <taxon>Halomonadaceae</taxon>
        <taxon>Vreelandella</taxon>
    </lineage>
</organism>
<keyword evidence="3" id="KW-1185">Reference proteome</keyword>
<keyword evidence="1" id="KW-1133">Transmembrane helix</keyword>
<feature type="transmembrane region" description="Helical" evidence="1">
    <location>
        <begin position="46"/>
        <end position="67"/>
    </location>
</feature>
<dbReference type="Proteomes" id="UP000218677">
    <property type="component" value="Unassembled WGS sequence"/>
</dbReference>
<dbReference type="EMBL" id="NWUX01000001">
    <property type="protein sequence ID" value="PCF97540.1"/>
    <property type="molecule type" value="Genomic_DNA"/>
</dbReference>
<dbReference type="AlphaFoldDB" id="A0A2A4HRW8"/>
<accession>A0A2A4HRW8</accession>
<proteinExistence type="predicted"/>
<reference evidence="3" key="1">
    <citation type="submission" date="2017-09" db="EMBL/GenBank/DDBJ databases">
        <authorList>
            <person name="Cho G.-S."/>
            <person name="Oguntoyinbo F.A."/>
            <person name="Cnockaert M."/>
            <person name="Kabisch J."/>
            <person name="Neve H."/>
            <person name="Bockelmann W."/>
            <person name="Wenning M."/>
            <person name="Franz C.M."/>
            <person name="Vandamme P."/>
        </authorList>
    </citation>
    <scope>NUCLEOTIDE SEQUENCE [LARGE SCALE GENOMIC DNA]</scope>
    <source>
        <strain evidence="3">MBT G8648</strain>
    </source>
</reference>
<gene>
    <name evidence="2" type="ORF">CPA45_02080</name>
</gene>